<dbReference type="Pfam" id="PF01694">
    <property type="entry name" value="Rhomboid"/>
    <property type="match status" value="1"/>
</dbReference>
<feature type="domain" description="Peptidase S54 rhomboid" evidence="6">
    <location>
        <begin position="56"/>
        <end position="174"/>
    </location>
</feature>
<evidence type="ECO:0000256" key="5">
    <source>
        <dbReference type="SAM" id="Phobius"/>
    </source>
</evidence>
<feature type="transmembrane region" description="Helical" evidence="5">
    <location>
        <begin position="125"/>
        <end position="148"/>
    </location>
</feature>
<evidence type="ECO:0000313" key="8">
    <source>
        <dbReference type="Proteomes" id="UP000199182"/>
    </source>
</evidence>
<feature type="transmembrane region" description="Helical" evidence="5">
    <location>
        <begin position="20"/>
        <end position="42"/>
    </location>
</feature>
<name>A0A1G9UQW6_9FIRM</name>
<dbReference type="EMBL" id="FNID01000002">
    <property type="protein sequence ID" value="SDM62361.1"/>
    <property type="molecule type" value="Genomic_DNA"/>
</dbReference>
<sequence length="224" mass="26050">MKNFLYKLEKLVRPIAIPNLMLYISGTMLLVFALDFVLPGIGLQNYLYLDRDALFQGQVWRLITYLFLPPNSGPIFIIFALYFYYIIGVNLERQWGAAKFTLYYLIGMLGTTIAGLITGMGSNTYLNLSLFFAFAVIFPNYEVLLFFVLPVKIKYLALLDAAFFVFSLVWAVIGLRWYEVAAIIASLLNFFLFFGGDFFRRIKEERGYSATRRNFRKQTKNNRW</sequence>
<evidence type="ECO:0000313" key="7">
    <source>
        <dbReference type="EMBL" id="SDM62361.1"/>
    </source>
</evidence>
<evidence type="ECO:0000259" key="6">
    <source>
        <dbReference type="Pfam" id="PF01694"/>
    </source>
</evidence>
<organism evidence="7 8">
    <name type="scientific">Acetanaerobacterium elongatum</name>
    <dbReference type="NCBI Taxonomy" id="258515"/>
    <lineage>
        <taxon>Bacteria</taxon>
        <taxon>Bacillati</taxon>
        <taxon>Bacillota</taxon>
        <taxon>Clostridia</taxon>
        <taxon>Eubacteriales</taxon>
        <taxon>Oscillospiraceae</taxon>
        <taxon>Acetanaerobacterium</taxon>
    </lineage>
</organism>
<dbReference type="GO" id="GO:0016020">
    <property type="term" value="C:membrane"/>
    <property type="evidence" value="ECO:0007669"/>
    <property type="project" value="UniProtKB-SubCell"/>
</dbReference>
<keyword evidence="4 5" id="KW-0472">Membrane</keyword>
<evidence type="ECO:0000256" key="4">
    <source>
        <dbReference type="ARBA" id="ARBA00023136"/>
    </source>
</evidence>
<gene>
    <name evidence="7" type="ORF">SAMN05192585_10296</name>
</gene>
<dbReference type="OrthoDB" id="9778756at2"/>
<dbReference type="Proteomes" id="UP000199182">
    <property type="component" value="Unassembled WGS sequence"/>
</dbReference>
<dbReference type="InterPro" id="IPR022764">
    <property type="entry name" value="Peptidase_S54_rhomboid_dom"/>
</dbReference>
<feature type="transmembrane region" description="Helical" evidence="5">
    <location>
        <begin position="180"/>
        <end position="199"/>
    </location>
</feature>
<dbReference type="RefSeq" id="WP_092637614.1">
    <property type="nucleotide sequence ID" value="NZ_FNID01000002.1"/>
</dbReference>
<accession>A0A1G9UQW6</accession>
<evidence type="ECO:0000256" key="3">
    <source>
        <dbReference type="ARBA" id="ARBA00022989"/>
    </source>
</evidence>
<feature type="transmembrane region" description="Helical" evidence="5">
    <location>
        <begin position="62"/>
        <end position="88"/>
    </location>
</feature>
<protein>
    <submittedName>
        <fullName evidence="7">Rhomboid family protein</fullName>
    </submittedName>
</protein>
<keyword evidence="3 5" id="KW-1133">Transmembrane helix</keyword>
<dbReference type="SUPFAM" id="SSF144091">
    <property type="entry name" value="Rhomboid-like"/>
    <property type="match status" value="1"/>
</dbReference>
<dbReference type="InterPro" id="IPR035952">
    <property type="entry name" value="Rhomboid-like_sf"/>
</dbReference>
<evidence type="ECO:0000256" key="1">
    <source>
        <dbReference type="ARBA" id="ARBA00004141"/>
    </source>
</evidence>
<keyword evidence="2 5" id="KW-0812">Transmembrane</keyword>
<feature type="transmembrane region" description="Helical" evidence="5">
    <location>
        <begin position="155"/>
        <end position="174"/>
    </location>
</feature>
<keyword evidence="8" id="KW-1185">Reference proteome</keyword>
<feature type="transmembrane region" description="Helical" evidence="5">
    <location>
        <begin position="100"/>
        <end position="119"/>
    </location>
</feature>
<dbReference type="AlphaFoldDB" id="A0A1G9UQW6"/>
<reference evidence="7 8" key="1">
    <citation type="submission" date="2016-10" db="EMBL/GenBank/DDBJ databases">
        <authorList>
            <person name="de Groot N.N."/>
        </authorList>
    </citation>
    <scope>NUCLEOTIDE SEQUENCE [LARGE SCALE GENOMIC DNA]</scope>
    <source>
        <strain evidence="7 8">CGMCC 1.5012</strain>
    </source>
</reference>
<comment type="subcellular location">
    <subcellularLocation>
        <location evidence="1">Membrane</location>
        <topology evidence="1">Multi-pass membrane protein</topology>
    </subcellularLocation>
</comment>
<dbReference type="Gene3D" id="1.20.1540.10">
    <property type="entry name" value="Rhomboid-like"/>
    <property type="match status" value="1"/>
</dbReference>
<evidence type="ECO:0000256" key="2">
    <source>
        <dbReference type="ARBA" id="ARBA00022692"/>
    </source>
</evidence>
<dbReference type="GO" id="GO:0004252">
    <property type="term" value="F:serine-type endopeptidase activity"/>
    <property type="evidence" value="ECO:0007669"/>
    <property type="project" value="InterPro"/>
</dbReference>
<proteinExistence type="predicted"/>
<dbReference type="STRING" id="258515.SAMN05192585_10296"/>